<dbReference type="InterPro" id="IPR024163">
    <property type="entry name" value="Aerotolerance_reg_N"/>
</dbReference>
<evidence type="ECO:0000256" key="3">
    <source>
        <dbReference type="ARBA" id="ARBA00022989"/>
    </source>
</evidence>
<sequence>MRFAQPATLWWLLALPVFAWVLYYGAKRRHLFLQHFGDMTVLAKTASRLPALQKPWVLGCLTGLPLVCAVFALSDPRYPAGQSYVPDGSLDVVMVIDVSKSMAAEDYGPKSRLDMARDIARHMLTELGGNRVGLVTYAGISFRQADLTTDFEALDFILKQWIAIDAVRIGGSDLKQAIETGLSVFDQEIEREKLMLIFSDGGTEHDDFVSTLSKAAQHGVKMVALGLGNEHPSRIPLYDANKKFQGYLKSDSGEGQVVTSRLNERALSQVASSDRGTYIRIERGQEWRRLLRRHDVAGSMFIQDERKIYQPFLLVGLLAFAVHMIVKRV</sequence>
<dbReference type="PROSITE" id="PS50234">
    <property type="entry name" value="VWFA"/>
    <property type="match status" value="1"/>
</dbReference>
<comment type="caution">
    <text evidence="7">The sequence shown here is derived from an EMBL/GenBank/DDBJ whole genome shotgun (WGS) entry which is preliminary data.</text>
</comment>
<feature type="transmembrane region" description="Helical" evidence="5">
    <location>
        <begin position="308"/>
        <end position="326"/>
    </location>
</feature>
<name>W4LV40_ENTF1</name>
<evidence type="ECO:0000313" key="8">
    <source>
        <dbReference type="Proteomes" id="UP000019141"/>
    </source>
</evidence>
<accession>W4LV40</accession>
<keyword evidence="4 5" id="KW-0472">Membrane</keyword>
<dbReference type="SUPFAM" id="SSF53300">
    <property type="entry name" value="vWA-like"/>
    <property type="match status" value="1"/>
</dbReference>
<evidence type="ECO:0000256" key="2">
    <source>
        <dbReference type="ARBA" id="ARBA00022692"/>
    </source>
</evidence>
<dbReference type="InterPro" id="IPR050768">
    <property type="entry name" value="UPF0353/GerABKA_families"/>
</dbReference>
<feature type="domain" description="VWFA" evidence="6">
    <location>
        <begin position="91"/>
        <end position="312"/>
    </location>
</feature>
<dbReference type="Pfam" id="PF13519">
    <property type="entry name" value="VWA_2"/>
    <property type="match status" value="1"/>
</dbReference>
<dbReference type="EMBL" id="AZHW01000212">
    <property type="protein sequence ID" value="ETX01626.1"/>
    <property type="molecule type" value="Genomic_DNA"/>
</dbReference>
<reference evidence="7 8" key="1">
    <citation type="journal article" date="2014" name="Nature">
        <title>An environmental bacterial taxon with a large and distinct metabolic repertoire.</title>
        <authorList>
            <person name="Wilson M.C."/>
            <person name="Mori T."/>
            <person name="Ruckert C."/>
            <person name="Uria A.R."/>
            <person name="Helf M.J."/>
            <person name="Takada K."/>
            <person name="Gernert C."/>
            <person name="Steffens U.A."/>
            <person name="Heycke N."/>
            <person name="Schmitt S."/>
            <person name="Rinke C."/>
            <person name="Helfrich E.J."/>
            <person name="Brachmann A.O."/>
            <person name="Gurgui C."/>
            <person name="Wakimoto T."/>
            <person name="Kracht M."/>
            <person name="Crusemann M."/>
            <person name="Hentschel U."/>
            <person name="Abe I."/>
            <person name="Matsunaga S."/>
            <person name="Kalinowski J."/>
            <person name="Takeyama H."/>
            <person name="Piel J."/>
        </authorList>
    </citation>
    <scope>NUCLEOTIDE SEQUENCE [LARGE SCALE GENOMIC DNA]</scope>
    <source>
        <strain evidence="8">TSY1</strain>
    </source>
</reference>
<organism evidence="7 8">
    <name type="scientific">Entotheonella factor</name>
    <dbReference type="NCBI Taxonomy" id="1429438"/>
    <lineage>
        <taxon>Bacteria</taxon>
        <taxon>Pseudomonadati</taxon>
        <taxon>Nitrospinota/Tectimicrobiota group</taxon>
        <taxon>Candidatus Tectimicrobiota</taxon>
        <taxon>Candidatus Entotheonellia</taxon>
        <taxon>Candidatus Entotheonellales</taxon>
        <taxon>Candidatus Entotheonellaceae</taxon>
        <taxon>Candidatus Entotheonella</taxon>
    </lineage>
</organism>
<keyword evidence="1" id="KW-1003">Cell membrane</keyword>
<keyword evidence="3 5" id="KW-1133">Transmembrane helix</keyword>
<evidence type="ECO:0000256" key="1">
    <source>
        <dbReference type="ARBA" id="ARBA00022475"/>
    </source>
</evidence>
<gene>
    <name evidence="7" type="ORF">ETSY1_06700</name>
</gene>
<dbReference type="PANTHER" id="PTHR22550:SF5">
    <property type="entry name" value="LEUCINE ZIPPER PROTEIN 4"/>
    <property type="match status" value="1"/>
</dbReference>
<dbReference type="InterPro" id="IPR002035">
    <property type="entry name" value="VWF_A"/>
</dbReference>
<dbReference type="HOGENOM" id="CLU_024570_1_0_7"/>
<dbReference type="SMART" id="SM00327">
    <property type="entry name" value="VWA"/>
    <property type="match status" value="1"/>
</dbReference>
<keyword evidence="2 5" id="KW-0812">Transmembrane</keyword>
<dbReference type="PANTHER" id="PTHR22550">
    <property type="entry name" value="SPORE GERMINATION PROTEIN"/>
    <property type="match status" value="1"/>
</dbReference>
<evidence type="ECO:0000259" key="6">
    <source>
        <dbReference type="PROSITE" id="PS50234"/>
    </source>
</evidence>
<evidence type="ECO:0000256" key="5">
    <source>
        <dbReference type="SAM" id="Phobius"/>
    </source>
</evidence>
<evidence type="ECO:0000256" key="4">
    <source>
        <dbReference type="ARBA" id="ARBA00023136"/>
    </source>
</evidence>
<proteinExistence type="predicted"/>
<keyword evidence="8" id="KW-1185">Reference proteome</keyword>
<dbReference type="AlphaFoldDB" id="W4LV40"/>
<dbReference type="Gene3D" id="3.40.50.410">
    <property type="entry name" value="von Willebrand factor, type A domain"/>
    <property type="match status" value="1"/>
</dbReference>
<dbReference type="Proteomes" id="UP000019141">
    <property type="component" value="Unassembled WGS sequence"/>
</dbReference>
<protein>
    <recommendedName>
        <fullName evidence="6">VWFA domain-containing protein</fullName>
    </recommendedName>
</protein>
<dbReference type="Pfam" id="PF07584">
    <property type="entry name" value="BatA"/>
    <property type="match status" value="1"/>
</dbReference>
<evidence type="ECO:0000313" key="7">
    <source>
        <dbReference type="EMBL" id="ETX01626.1"/>
    </source>
</evidence>
<dbReference type="InterPro" id="IPR036465">
    <property type="entry name" value="vWFA_dom_sf"/>
</dbReference>